<evidence type="ECO:0000313" key="2">
    <source>
        <dbReference type="EMBL" id="ODS31400.1"/>
    </source>
</evidence>
<feature type="transmembrane region" description="Helical" evidence="1">
    <location>
        <begin position="7"/>
        <end position="25"/>
    </location>
</feature>
<proteinExistence type="predicted"/>
<dbReference type="AlphaFoldDB" id="A0A1E3X6W8"/>
<evidence type="ECO:0000313" key="3">
    <source>
        <dbReference type="Proteomes" id="UP000094056"/>
    </source>
</evidence>
<keyword evidence="1" id="KW-0472">Membrane</keyword>
<reference evidence="2 3" key="1">
    <citation type="submission" date="2016-07" db="EMBL/GenBank/DDBJ databases">
        <title>Draft genome of Scalindua rubra, obtained from a brine-seawater interface in the Red Sea, sheds light on salt adaptation in anammox bacteria.</title>
        <authorList>
            <person name="Speth D.R."/>
            <person name="Lagkouvardos I."/>
            <person name="Wang Y."/>
            <person name="Qian P.-Y."/>
            <person name="Dutilh B.E."/>
            <person name="Jetten M.S."/>
        </authorList>
    </citation>
    <scope>NUCLEOTIDE SEQUENCE [LARGE SCALE GENOMIC DNA]</scope>
    <source>
        <strain evidence="2">BSI-1</strain>
    </source>
</reference>
<keyword evidence="1" id="KW-0812">Transmembrane</keyword>
<gene>
    <name evidence="2" type="ORF">SCARUB_03477</name>
</gene>
<dbReference type="Proteomes" id="UP000094056">
    <property type="component" value="Unassembled WGS sequence"/>
</dbReference>
<accession>A0A1E3X6W8</accession>
<sequence length="358" mass="42269">MRNNKKYVLVCIVINVFAVTLLFLFCYELHDFSQCVVQNSITMQKMTEKTKEYKYEFDPLYNGTIKASYLVYKPVPDVSQCSNEGNKSSNQVSRLFRQDNILYKRWCIETFKNGKYIYDAYKKIAFNIEFIPEAYKIDFWQTPFETARIKKGDCEDAALLFFSHLPANLKNAEVVWGWALNKKSANGRAHVWYQLIDKNGQRYVVEGFSKDWTGIIPMEIVERNELRKPIITISHNTLSALAYLISNGYKLQSCQSLVDLLESTHFVYLEYDNQIISQGVDKRLHLDCEFVEQLENIQDNKMQEGKKYKKTIIVPELSKEISNILIKLHEVFSRYEKQKKEMQRDRYYHRYTILQRSG</sequence>
<organism evidence="2 3">
    <name type="scientific">Candidatus Scalindua rubra</name>
    <dbReference type="NCBI Taxonomy" id="1872076"/>
    <lineage>
        <taxon>Bacteria</taxon>
        <taxon>Pseudomonadati</taxon>
        <taxon>Planctomycetota</taxon>
        <taxon>Candidatus Brocadiia</taxon>
        <taxon>Candidatus Brocadiales</taxon>
        <taxon>Candidatus Scalinduaceae</taxon>
        <taxon>Candidatus Scalindua</taxon>
    </lineage>
</organism>
<dbReference type="SUPFAM" id="SSF54001">
    <property type="entry name" value="Cysteine proteinases"/>
    <property type="match status" value="1"/>
</dbReference>
<name>A0A1E3X6W8_9BACT</name>
<keyword evidence="1" id="KW-1133">Transmembrane helix</keyword>
<protein>
    <recommendedName>
        <fullName evidence="4">Transglutaminase-like domain-containing protein</fullName>
    </recommendedName>
</protein>
<dbReference type="EMBL" id="MAYW01000120">
    <property type="protein sequence ID" value="ODS31400.1"/>
    <property type="molecule type" value="Genomic_DNA"/>
</dbReference>
<evidence type="ECO:0000256" key="1">
    <source>
        <dbReference type="SAM" id="Phobius"/>
    </source>
</evidence>
<dbReference type="InterPro" id="IPR038765">
    <property type="entry name" value="Papain-like_cys_pep_sf"/>
</dbReference>
<dbReference type="Gene3D" id="3.10.620.30">
    <property type="match status" value="1"/>
</dbReference>
<comment type="caution">
    <text evidence="2">The sequence shown here is derived from an EMBL/GenBank/DDBJ whole genome shotgun (WGS) entry which is preliminary data.</text>
</comment>
<evidence type="ECO:0008006" key="4">
    <source>
        <dbReference type="Google" id="ProtNLM"/>
    </source>
</evidence>